<evidence type="ECO:0000313" key="3">
    <source>
        <dbReference type="EMBL" id="NIJ09156.1"/>
    </source>
</evidence>
<keyword evidence="4" id="KW-1185">Reference proteome</keyword>
<proteinExistence type="predicted"/>
<gene>
    <name evidence="3" type="ORF">FHS31_002788</name>
</gene>
<evidence type="ECO:0000256" key="2">
    <source>
        <dbReference type="SAM" id="Phobius"/>
    </source>
</evidence>
<feature type="transmembrane region" description="Helical" evidence="2">
    <location>
        <begin position="51"/>
        <end position="74"/>
    </location>
</feature>
<keyword evidence="2" id="KW-0472">Membrane</keyword>
<dbReference type="Proteomes" id="UP000727456">
    <property type="component" value="Unassembled WGS sequence"/>
</dbReference>
<evidence type="ECO:0000256" key="1">
    <source>
        <dbReference type="SAM" id="Coils"/>
    </source>
</evidence>
<keyword evidence="2" id="KW-1133">Transmembrane helix</keyword>
<organism evidence="3 4">
    <name type="scientific">Sphingomonas vulcanisoli</name>
    <dbReference type="NCBI Taxonomy" id="1658060"/>
    <lineage>
        <taxon>Bacteria</taxon>
        <taxon>Pseudomonadati</taxon>
        <taxon>Pseudomonadota</taxon>
        <taxon>Alphaproteobacteria</taxon>
        <taxon>Sphingomonadales</taxon>
        <taxon>Sphingomonadaceae</taxon>
        <taxon>Sphingomonas</taxon>
    </lineage>
</organism>
<sequence>MATVTEPSISELHRQSERLEAETRKLMAEANKLTAEQLKLQAERELMPRSMIFQAMLATAALLGAGAAIAKLFFP</sequence>
<keyword evidence="2" id="KW-0812">Transmembrane</keyword>
<reference evidence="3 4" key="1">
    <citation type="submission" date="2020-03" db="EMBL/GenBank/DDBJ databases">
        <title>Genomic Encyclopedia of Type Strains, Phase III (KMG-III): the genomes of soil and plant-associated and newly described type strains.</title>
        <authorList>
            <person name="Whitman W."/>
        </authorList>
    </citation>
    <scope>NUCLEOTIDE SEQUENCE [LARGE SCALE GENOMIC DNA]</scope>
    <source>
        <strain evidence="3 4">CECT 8804</strain>
    </source>
</reference>
<comment type="caution">
    <text evidence="3">The sequence shown here is derived from an EMBL/GenBank/DDBJ whole genome shotgun (WGS) entry which is preliminary data.</text>
</comment>
<evidence type="ECO:0000313" key="4">
    <source>
        <dbReference type="Proteomes" id="UP000727456"/>
    </source>
</evidence>
<dbReference type="RefSeq" id="WP_167074493.1">
    <property type="nucleotide sequence ID" value="NZ_JAAOZC010000008.1"/>
</dbReference>
<dbReference type="EMBL" id="JAAOZC010000008">
    <property type="protein sequence ID" value="NIJ09156.1"/>
    <property type="molecule type" value="Genomic_DNA"/>
</dbReference>
<feature type="coiled-coil region" evidence="1">
    <location>
        <begin position="9"/>
        <end position="43"/>
    </location>
</feature>
<keyword evidence="1" id="KW-0175">Coiled coil</keyword>
<name>A0ABX0TUM6_9SPHN</name>
<accession>A0ABX0TUM6</accession>
<protein>
    <submittedName>
        <fullName evidence="3">RNase H-like nuclease (RuvC/YqgF family)</fullName>
    </submittedName>
</protein>